<gene>
    <name evidence="2" type="ORF">KIPB_005652</name>
</gene>
<evidence type="ECO:0000256" key="1">
    <source>
        <dbReference type="SAM" id="MobiDB-lite"/>
    </source>
</evidence>
<dbReference type="AlphaFoldDB" id="A0A9K3CXB9"/>
<feature type="region of interest" description="Disordered" evidence="1">
    <location>
        <begin position="144"/>
        <end position="170"/>
    </location>
</feature>
<accession>A0A9K3CXB9</accession>
<protein>
    <submittedName>
        <fullName evidence="2">Uncharacterized protein</fullName>
    </submittedName>
</protein>
<evidence type="ECO:0000313" key="2">
    <source>
        <dbReference type="EMBL" id="GIQ84202.1"/>
    </source>
</evidence>
<proteinExistence type="predicted"/>
<dbReference type="PROSITE" id="PS00018">
    <property type="entry name" value="EF_HAND_1"/>
    <property type="match status" value="1"/>
</dbReference>
<evidence type="ECO:0000313" key="3">
    <source>
        <dbReference type="Proteomes" id="UP000265618"/>
    </source>
</evidence>
<comment type="caution">
    <text evidence="2">The sequence shown here is derived from an EMBL/GenBank/DDBJ whole genome shotgun (WGS) entry which is preliminary data.</text>
</comment>
<keyword evidence="3" id="KW-1185">Reference proteome</keyword>
<name>A0A9K3CXB9_9EUKA</name>
<dbReference type="InterPro" id="IPR018247">
    <property type="entry name" value="EF_Hand_1_Ca_BS"/>
</dbReference>
<organism evidence="2 3">
    <name type="scientific">Kipferlia bialata</name>
    <dbReference type="NCBI Taxonomy" id="797122"/>
    <lineage>
        <taxon>Eukaryota</taxon>
        <taxon>Metamonada</taxon>
        <taxon>Carpediemonas-like organisms</taxon>
        <taxon>Kipferlia</taxon>
    </lineage>
</organism>
<dbReference type="EMBL" id="BDIP01001347">
    <property type="protein sequence ID" value="GIQ84202.1"/>
    <property type="molecule type" value="Genomic_DNA"/>
</dbReference>
<reference evidence="2 3" key="1">
    <citation type="journal article" date="2018" name="PLoS ONE">
        <title>The draft genome of Kipferlia bialata reveals reductive genome evolution in fornicate parasites.</title>
        <authorList>
            <person name="Tanifuji G."/>
            <person name="Takabayashi S."/>
            <person name="Kume K."/>
            <person name="Takagi M."/>
            <person name="Nakayama T."/>
            <person name="Kamikawa R."/>
            <person name="Inagaki Y."/>
            <person name="Hashimoto T."/>
        </authorList>
    </citation>
    <scope>NUCLEOTIDE SEQUENCE [LARGE SCALE GENOMIC DNA]</scope>
    <source>
        <strain evidence="2">NY0173</strain>
    </source>
</reference>
<sequence length="1244" mass="131727">MIKAPLFESRLHRLVSVAQYLHKKGVKALLFLHGEHTGYATADSAVLNWLFLGQSGLPAYAPSSTLPDMCMCVYPDGRVHLYLQEAEALAPLRHLLTHWPRVTVAVGNGGSTLEAGLCLDGVASVVLPEGDRVSSVTSLFDSFEASPSGSPSPSPKGQAKGHASEQEGPLFTREASLVMERERDDSFNPIVPWLSAILSKGEGGAQSVAVPCNPRAFLAYPSVKATLRQYSGAVCAPMDGSDVYQDLVLGHVDGAAVSPLTEAGAWLQTRLCDMQSTLSEAMVKARQTGEGEEDEEDLGEVVMSSLVSECGVLDADVREVYAYGRERNKVSAKDDTGLVFSSPGGVSVVPPPTPLLIDRDAPQPVTQTQYWGNSRVVSLSLSHPSYPIHTSRTMVVTPPGPCASEADAENTRLFGVLVGYVHALLPSLLRLAVARGVTEGGNESRSASASFVPIQSALVKALTASKLFPRAAVEATVRSLSLRFERSSLVFRKTKVGRCVLCCHLSVTPCLCTVTGAGVREGDAVALTVSDTFLNCAGQALLLTSESGSSVSPLASPPPYCSVVHPVPDPMACTPLDIVLSALWAKGEAGADTYQALPLVRLAKADVLVDGETGGVSVVSRAMGSMALSLLPPYLSLPLPPSHPDTSCIGMVLPADTDFEAEAMAPYLKGHLACSLSLSATAQGVKGGVQSSLFGTAIGLEYQTGMSSGRHVKQTVRSRLRDIHTLAQSLDRPSVSVEVVTDREDTSAVSEGMCVSAEEGVQRCLALGSMLACASCGQDSMLHNVPEAYRVGAGCVVPDYADKVYKVTLPALAAYPPRPQAKPMFVLHPSLGTVSTLTGGIAHTLRDSLRSRYGTVMHHVVRQASDLPALSLSLSDRATVSAVGCAVVSVEPVLQYHAAPLAMACAQAGAPHFDIQGVLLHLVPSPLTVLSPTSPATSSAPTPSASVILPIDTSVVVTPVSSPDVYAEGTLGPVSVITVRDLVQGGEDDPFDVYVPQSVARLSQALVEGVEGGDYPTQPFPLSLCLPSDTLPSTPPPLSDFPLECPVAQGPPSPLSDTAHWLTTNAEPRVALAQLGRLVNRFFAANADCDLVTCYSEVSFPLLHHPETRETVHVSVTVRDGLVVALLPGKPLPPRVLPLYTEDTYPSGMETYTLDVFHSVDKVLAAVQAQLCSNSGSTGPKSRPRPQGHGRVVTKKEVAEFYKDLPLPSGWVTDGTWYMDMDGDRRLERPDIDALMVRYKKRKH</sequence>
<dbReference type="Proteomes" id="UP000265618">
    <property type="component" value="Unassembled WGS sequence"/>
</dbReference>